<comment type="caution">
    <text evidence="1">The sequence shown here is derived from an EMBL/GenBank/DDBJ whole genome shotgun (WGS) entry which is preliminary data.</text>
</comment>
<dbReference type="AlphaFoldDB" id="A0A4Q4KN08"/>
<protein>
    <submittedName>
        <fullName evidence="1">Uncharacterized protein</fullName>
    </submittedName>
</protein>
<gene>
    <name evidence="1" type="ORF">ERX46_10160</name>
</gene>
<proteinExistence type="predicted"/>
<evidence type="ECO:0000313" key="2">
    <source>
        <dbReference type="Proteomes" id="UP000293952"/>
    </source>
</evidence>
<keyword evidence="2" id="KW-1185">Reference proteome</keyword>
<dbReference type="OrthoDB" id="2575320at2"/>
<dbReference type="Proteomes" id="UP000293952">
    <property type="component" value="Unassembled WGS sequence"/>
</dbReference>
<sequence length="500" mass="58302">METKRKIEHFDEASPLSLFYEFGLHPNEIKESIIDTFSPYFENKQNLERYAVSDFVNNWLSYLSVYRDSPDSLRFIKSILDIFNGAKKVNLNQTIEAYAFWFPEISQSISRFWSLNNSQVNLNELCIEDFLEEAMNMIGQTIEGLTKVFFKLLLQLNRIKRGKSFDVNEIKSKDLGEAIEELINTSDLKELLIIEPHAIRLNQWRNIAYHHNTKIVNKEIICSFKKKEQIFEFKITRDELIDSLKRISLSFKLIRIAESIFCFDNLNDVQLQVSKIDKSTINIREEAKLLDFYSAIGSQGFKIIDLEVCEDNSILKLQDMQPYSDFSKRGIHTSQFLYNLWIYSNSSSLVIEYHLPNGEKFLASEISSDNFKNHAKTNSLSELLKEVKFTPFIIDYQNKNPFESLALTKELNKYKSDFRSQRGEKICLKEFIKQFTLSVFSNYLVLRSEDFSENDISINIGNDGSMAIGDNKNGKIVLHVPAMIREKNIQKLIISLRLTW</sequence>
<evidence type="ECO:0000313" key="1">
    <source>
        <dbReference type="EMBL" id="RYM33299.1"/>
    </source>
</evidence>
<reference evidence="1 2" key="1">
    <citation type="submission" date="2019-02" db="EMBL/GenBank/DDBJ databases">
        <title>Genome sequence of the sea-ice species Brumimicrobium glaciale.</title>
        <authorList>
            <person name="Bowman J.P."/>
        </authorList>
    </citation>
    <scope>NUCLEOTIDE SEQUENCE [LARGE SCALE GENOMIC DNA]</scope>
    <source>
        <strain evidence="1 2">IC156</strain>
    </source>
</reference>
<organism evidence="1 2">
    <name type="scientific">Brumimicrobium glaciale</name>
    <dbReference type="NCBI Taxonomy" id="200475"/>
    <lineage>
        <taxon>Bacteria</taxon>
        <taxon>Pseudomonadati</taxon>
        <taxon>Bacteroidota</taxon>
        <taxon>Flavobacteriia</taxon>
        <taxon>Flavobacteriales</taxon>
        <taxon>Crocinitomicaceae</taxon>
        <taxon>Brumimicrobium</taxon>
    </lineage>
</organism>
<dbReference type="EMBL" id="SETE01000004">
    <property type="protein sequence ID" value="RYM33299.1"/>
    <property type="molecule type" value="Genomic_DNA"/>
</dbReference>
<dbReference type="RefSeq" id="WP_130093760.1">
    <property type="nucleotide sequence ID" value="NZ_SETE01000004.1"/>
</dbReference>
<accession>A0A4Q4KN08</accession>
<name>A0A4Q4KN08_9FLAO</name>